<dbReference type="Proteomes" id="UP000002971">
    <property type="component" value="Unassembled WGS sequence"/>
</dbReference>
<name>F7QZW1_9LACO</name>
<feature type="transmembrane region" description="Helical" evidence="13">
    <location>
        <begin position="395"/>
        <end position="414"/>
    </location>
</feature>
<reference evidence="14 15" key="1">
    <citation type="journal article" date="2011" name="J. Bacteriol.">
        <title>Genome Sequence of Lactobacillus ruminis SPM0211, Isolated from a Fecal Sample from a Healthy Korean.</title>
        <authorList>
            <person name="Lee S."/>
            <person name="Cho Y.J."/>
            <person name="Lee A.H."/>
            <person name="Chun J."/>
            <person name="Ha N.J."/>
            <person name="Ko G."/>
        </authorList>
    </citation>
    <scope>NUCLEOTIDE SEQUENCE [LARGE SCALE GENOMIC DNA]</scope>
    <source>
        <strain evidence="14 15">SPM0211</strain>
    </source>
</reference>
<feature type="transmembrane region" description="Helical" evidence="13">
    <location>
        <begin position="420"/>
        <end position="439"/>
    </location>
</feature>
<evidence type="ECO:0000256" key="12">
    <source>
        <dbReference type="ARBA" id="ARBA00031636"/>
    </source>
</evidence>
<dbReference type="PANTHER" id="PTHR43298">
    <property type="entry name" value="MULTIDRUG RESISTANCE PROTEIN NORM-RELATED"/>
    <property type="match status" value="1"/>
</dbReference>
<protein>
    <recommendedName>
        <fullName evidence="4">Probable multidrug resistance protein NorM</fullName>
    </recommendedName>
    <alternativeName>
        <fullName evidence="12">Multidrug-efflux transporter</fullName>
    </alternativeName>
</protein>
<dbReference type="NCBIfam" id="TIGR00797">
    <property type="entry name" value="matE"/>
    <property type="match status" value="1"/>
</dbReference>
<proteinExistence type="inferred from homology"/>
<evidence type="ECO:0000256" key="7">
    <source>
        <dbReference type="ARBA" id="ARBA00022475"/>
    </source>
</evidence>
<feature type="transmembrane region" description="Helical" evidence="13">
    <location>
        <begin position="195"/>
        <end position="217"/>
    </location>
</feature>
<evidence type="ECO:0000256" key="10">
    <source>
        <dbReference type="ARBA" id="ARBA00023065"/>
    </source>
</evidence>
<evidence type="ECO:0000256" key="11">
    <source>
        <dbReference type="ARBA" id="ARBA00023136"/>
    </source>
</evidence>
<dbReference type="Pfam" id="PF01554">
    <property type="entry name" value="MatE"/>
    <property type="match status" value="2"/>
</dbReference>
<evidence type="ECO:0000256" key="3">
    <source>
        <dbReference type="ARBA" id="ARBA00010199"/>
    </source>
</evidence>
<dbReference type="GO" id="GO:0042910">
    <property type="term" value="F:xenobiotic transmembrane transporter activity"/>
    <property type="evidence" value="ECO:0007669"/>
    <property type="project" value="InterPro"/>
</dbReference>
<keyword evidence="7" id="KW-1003">Cell membrane</keyword>
<feature type="transmembrane region" description="Helical" evidence="13">
    <location>
        <begin position="132"/>
        <end position="150"/>
    </location>
</feature>
<dbReference type="GO" id="GO:0006811">
    <property type="term" value="P:monoatomic ion transport"/>
    <property type="evidence" value="ECO:0007669"/>
    <property type="project" value="UniProtKB-KW"/>
</dbReference>
<dbReference type="PANTHER" id="PTHR43298:SF2">
    <property type="entry name" value="FMN_FAD EXPORTER YEEO-RELATED"/>
    <property type="match status" value="1"/>
</dbReference>
<dbReference type="AlphaFoldDB" id="F7QZW1"/>
<evidence type="ECO:0000256" key="5">
    <source>
        <dbReference type="ARBA" id="ARBA00022448"/>
    </source>
</evidence>
<feature type="transmembrane region" description="Helical" evidence="13">
    <location>
        <begin position="322"/>
        <end position="342"/>
    </location>
</feature>
<keyword evidence="9 13" id="KW-1133">Transmembrane helix</keyword>
<keyword evidence="6" id="KW-0050">Antiport</keyword>
<organism evidence="14 15">
    <name type="scientific">Ligilactobacillus ruminis SPM0211</name>
    <dbReference type="NCBI Taxonomy" id="1040964"/>
    <lineage>
        <taxon>Bacteria</taxon>
        <taxon>Bacillati</taxon>
        <taxon>Bacillota</taxon>
        <taxon>Bacilli</taxon>
        <taxon>Lactobacillales</taxon>
        <taxon>Lactobacillaceae</taxon>
        <taxon>Ligilactobacillus</taxon>
    </lineage>
</organism>
<feature type="transmembrane region" description="Helical" evidence="13">
    <location>
        <begin position="101"/>
        <end position="126"/>
    </location>
</feature>
<dbReference type="InterPro" id="IPR002528">
    <property type="entry name" value="MATE_fam"/>
</dbReference>
<keyword evidence="11 13" id="KW-0472">Membrane</keyword>
<evidence type="ECO:0000256" key="9">
    <source>
        <dbReference type="ARBA" id="ARBA00022989"/>
    </source>
</evidence>
<evidence type="ECO:0000256" key="8">
    <source>
        <dbReference type="ARBA" id="ARBA00022692"/>
    </source>
</evidence>
<feature type="transmembrane region" description="Helical" evidence="13">
    <location>
        <begin position="170"/>
        <end position="189"/>
    </location>
</feature>
<sequence length="453" mass="50486">MRGIEMTQELTTTEIKAKIRLFAWPITLSMLVAQLYSVIDMAVIGRFLGANELAAVGNAANVIMVFLAISGGLEMAVEIIVSQLIGQKNQDSLAQTTRTVLAFDGICGIIVAILGIFCLPAVFHLISVPDNLMRYALIYGRIYLAGLFLIHVYDGGRAILTAAEDTKKSFYLMLTTTVLNLIFNLLFIVGLKLGVAGSAMGTVLAQLIGALLTLKLLDDKFHFAKCSGRIFNAKQIKNVLHIALPTTFQQFVVTFGGVLIQSFVNPFGREVIIGYVAILRIMNFFRIVLVGLAQTLTVYGAQLISARQFSGFKKVYRECSKIGLWYCALQAVVFVFFSKYIAAIFFDVSKHPKALAFFSAYLLAFLFIQVASIFKFQNEGLLRATVQMKKYLCCNVGELFLRIFLTFVLIRLAFFSTNVFWIGELLARFLMLLLSTYYLKKTTDGWKKEEKGC</sequence>
<evidence type="ECO:0000256" key="2">
    <source>
        <dbReference type="ARBA" id="ARBA00004651"/>
    </source>
</evidence>
<comment type="similarity">
    <text evidence="3">Belongs to the multi antimicrobial extrusion (MATE) (TC 2.A.66.1) family.</text>
</comment>
<evidence type="ECO:0000256" key="6">
    <source>
        <dbReference type="ARBA" id="ARBA00022449"/>
    </source>
</evidence>
<comment type="caution">
    <text evidence="14">The sequence shown here is derived from an EMBL/GenBank/DDBJ whole genome shotgun (WGS) entry which is preliminary data.</text>
</comment>
<evidence type="ECO:0000313" key="15">
    <source>
        <dbReference type="Proteomes" id="UP000002971"/>
    </source>
</evidence>
<evidence type="ECO:0000256" key="13">
    <source>
        <dbReference type="SAM" id="Phobius"/>
    </source>
</evidence>
<keyword evidence="5" id="KW-0813">Transport</keyword>
<feature type="transmembrane region" description="Helical" evidence="13">
    <location>
        <begin position="272"/>
        <end position="301"/>
    </location>
</feature>
<feature type="transmembrane region" description="Helical" evidence="13">
    <location>
        <begin position="238"/>
        <end position="260"/>
    </location>
</feature>
<keyword evidence="8 13" id="KW-0812">Transmembrane</keyword>
<dbReference type="GO" id="GO:0015297">
    <property type="term" value="F:antiporter activity"/>
    <property type="evidence" value="ECO:0007669"/>
    <property type="project" value="UniProtKB-KW"/>
</dbReference>
<gene>
    <name evidence="14" type="ORF">LRU_00965</name>
</gene>
<dbReference type="InterPro" id="IPR048279">
    <property type="entry name" value="MdtK-like"/>
</dbReference>
<dbReference type="GO" id="GO:0005886">
    <property type="term" value="C:plasma membrane"/>
    <property type="evidence" value="ECO:0007669"/>
    <property type="project" value="UniProtKB-SubCell"/>
</dbReference>
<feature type="transmembrane region" description="Helical" evidence="13">
    <location>
        <begin position="354"/>
        <end position="374"/>
    </location>
</feature>
<dbReference type="PIRSF" id="PIRSF006603">
    <property type="entry name" value="DinF"/>
    <property type="match status" value="1"/>
</dbReference>
<accession>F7QZW1</accession>
<dbReference type="InterPro" id="IPR050222">
    <property type="entry name" value="MATE_MdtK"/>
</dbReference>
<evidence type="ECO:0000256" key="4">
    <source>
        <dbReference type="ARBA" id="ARBA00020268"/>
    </source>
</evidence>
<feature type="transmembrane region" description="Helical" evidence="13">
    <location>
        <begin position="59"/>
        <end position="81"/>
    </location>
</feature>
<keyword evidence="10" id="KW-0406">Ion transport</keyword>
<comment type="subcellular location">
    <subcellularLocation>
        <location evidence="2">Cell membrane</location>
        <topology evidence="2">Multi-pass membrane protein</topology>
    </subcellularLocation>
</comment>
<dbReference type="EMBL" id="AFOJ01000004">
    <property type="protein sequence ID" value="EGM52521.1"/>
    <property type="molecule type" value="Genomic_DNA"/>
</dbReference>
<comment type="function">
    <text evidence="1">Multidrug efflux pump.</text>
</comment>
<evidence type="ECO:0000313" key="14">
    <source>
        <dbReference type="EMBL" id="EGM52521.1"/>
    </source>
</evidence>
<evidence type="ECO:0000256" key="1">
    <source>
        <dbReference type="ARBA" id="ARBA00003408"/>
    </source>
</evidence>
<feature type="transmembrane region" description="Helical" evidence="13">
    <location>
        <begin position="21"/>
        <end position="39"/>
    </location>
</feature>